<evidence type="ECO:0000256" key="2">
    <source>
        <dbReference type="ARBA" id="ARBA00023315"/>
    </source>
</evidence>
<dbReference type="InterPro" id="IPR016181">
    <property type="entry name" value="Acyl_CoA_acyltransferase"/>
</dbReference>
<dbReference type="EMBL" id="BSNS01000022">
    <property type="protein sequence ID" value="GLQ56707.1"/>
    <property type="molecule type" value="Genomic_DNA"/>
</dbReference>
<accession>A0ABQ5WA47</accession>
<protein>
    <submittedName>
        <fullName evidence="4">Acetyltransferase</fullName>
    </submittedName>
</protein>
<sequence>MKRIDRHANTQILMTDPAEILIFDVPVFSTLCNAAFGLRRNVFVLEQKVPEDEEHDADDLTATHFVAVAAGEVVGTLRVVFKPEHAKIGRVAVDRDWRRRGIARRLMLAAMDHCRARGEDRFYLTAQTDKLGFYEKLGFTAFGEQFMDAGMPHLAMRTYTQSA</sequence>
<reference evidence="5" key="1">
    <citation type="journal article" date="2019" name="Int. J. Syst. Evol. Microbiol.">
        <title>The Global Catalogue of Microorganisms (GCM) 10K type strain sequencing project: providing services to taxonomists for standard genome sequencing and annotation.</title>
        <authorList>
            <consortium name="The Broad Institute Genomics Platform"/>
            <consortium name="The Broad Institute Genome Sequencing Center for Infectious Disease"/>
            <person name="Wu L."/>
            <person name="Ma J."/>
        </authorList>
    </citation>
    <scope>NUCLEOTIDE SEQUENCE [LARGE SCALE GENOMIC DNA]</scope>
    <source>
        <strain evidence="5">NBRC 112416</strain>
    </source>
</reference>
<dbReference type="InterPro" id="IPR000182">
    <property type="entry name" value="GNAT_dom"/>
</dbReference>
<organism evidence="4 5">
    <name type="scientific">Devosia nitrariae</name>
    <dbReference type="NCBI Taxonomy" id="2071872"/>
    <lineage>
        <taxon>Bacteria</taxon>
        <taxon>Pseudomonadati</taxon>
        <taxon>Pseudomonadota</taxon>
        <taxon>Alphaproteobacteria</taxon>
        <taxon>Hyphomicrobiales</taxon>
        <taxon>Devosiaceae</taxon>
        <taxon>Devosia</taxon>
    </lineage>
</organism>
<keyword evidence="5" id="KW-1185">Reference proteome</keyword>
<dbReference type="SUPFAM" id="SSF55729">
    <property type="entry name" value="Acyl-CoA N-acyltransferases (Nat)"/>
    <property type="match status" value="1"/>
</dbReference>
<gene>
    <name evidence="4" type="ORF">GCM10010862_39660</name>
</gene>
<evidence type="ECO:0000313" key="5">
    <source>
        <dbReference type="Proteomes" id="UP001156691"/>
    </source>
</evidence>
<dbReference type="Proteomes" id="UP001156691">
    <property type="component" value="Unassembled WGS sequence"/>
</dbReference>
<feature type="domain" description="N-acetyltransferase" evidence="3">
    <location>
        <begin position="20"/>
        <end position="161"/>
    </location>
</feature>
<comment type="caution">
    <text evidence="4">The sequence shown here is derived from an EMBL/GenBank/DDBJ whole genome shotgun (WGS) entry which is preliminary data.</text>
</comment>
<evidence type="ECO:0000313" key="4">
    <source>
        <dbReference type="EMBL" id="GLQ56707.1"/>
    </source>
</evidence>
<dbReference type="Gene3D" id="3.40.630.30">
    <property type="match status" value="1"/>
</dbReference>
<dbReference type="Pfam" id="PF13673">
    <property type="entry name" value="Acetyltransf_10"/>
    <property type="match status" value="1"/>
</dbReference>
<dbReference type="PROSITE" id="PS51186">
    <property type="entry name" value="GNAT"/>
    <property type="match status" value="1"/>
</dbReference>
<evidence type="ECO:0000259" key="3">
    <source>
        <dbReference type="PROSITE" id="PS51186"/>
    </source>
</evidence>
<keyword evidence="1" id="KW-0808">Transferase</keyword>
<evidence type="ECO:0000256" key="1">
    <source>
        <dbReference type="ARBA" id="ARBA00022679"/>
    </source>
</evidence>
<name>A0ABQ5WA47_9HYPH</name>
<proteinExistence type="predicted"/>
<dbReference type="InterPro" id="IPR050832">
    <property type="entry name" value="Bact_Acetyltransf"/>
</dbReference>
<keyword evidence="2" id="KW-0012">Acyltransferase</keyword>
<dbReference type="CDD" id="cd04301">
    <property type="entry name" value="NAT_SF"/>
    <property type="match status" value="1"/>
</dbReference>
<dbReference type="PANTHER" id="PTHR43877">
    <property type="entry name" value="AMINOALKYLPHOSPHONATE N-ACETYLTRANSFERASE-RELATED-RELATED"/>
    <property type="match status" value="1"/>
</dbReference>